<dbReference type="EMBL" id="NPEF02000005">
    <property type="protein sequence ID" value="MDV6235323.1"/>
    <property type="molecule type" value="Genomic_DNA"/>
</dbReference>
<name>A0AAE4QLN4_9LEPT</name>
<proteinExistence type="inferred from homology"/>
<evidence type="ECO:0000256" key="2">
    <source>
        <dbReference type="ARBA" id="ARBA00008639"/>
    </source>
</evidence>
<dbReference type="RefSeq" id="WP_243399488.1">
    <property type="nucleotide sequence ID" value="NZ_NPEF02000005.1"/>
</dbReference>
<gene>
    <name evidence="4" type="ORF">CH379_006745</name>
</gene>
<organism evidence="4 5">
    <name type="scientific">Leptospira ellisii</name>
    <dbReference type="NCBI Taxonomy" id="2023197"/>
    <lineage>
        <taxon>Bacteria</taxon>
        <taxon>Pseudomonadati</taxon>
        <taxon>Spirochaetota</taxon>
        <taxon>Spirochaetia</taxon>
        <taxon>Leptospirales</taxon>
        <taxon>Leptospiraceae</taxon>
        <taxon>Leptospira</taxon>
    </lineage>
</organism>
<reference evidence="4 5" key="1">
    <citation type="journal article" date="2018" name="Microb. Genom.">
        <title>Deciphering the unexplored Leptospira diversity from soils uncovers genomic evolution to virulence.</title>
        <authorList>
            <person name="Thibeaux R."/>
            <person name="Iraola G."/>
            <person name="Ferres I."/>
            <person name="Bierque E."/>
            <person name="Girault D."/>
            <person name="Soupe-Gilbert M.E."/>
            <person name="Picardeau M."/>
            <person name="Goarant C."/>
        </authorList>
    </citation>
    <scope>NUCLEOTIDE SEQUENCE [LARGE SCALE GENOMIC DNA]</scope>
    <source>
        <strain evidence="4 5">ATI7-C-A5</strain>
    </source>
</reference>
<keyword evidence="5" id="KW-1185">Reference proteome</keyword>
<keyword evidence="3" id="KW-0663">Pyridoxal phosphate</keyword>
<dbReference type="Gene3D" id="3.40.50.1100">
    <property type="match status" value="2"/>
</dbReference>
<dbReference type="InterPro" id="IPR036052">
    <property type="entry name" value="TrpB-like_PALP_sf"/>
</dbReference>
<dbReference type="PANTHER" id="PTHR43780:SF2">
    <property type="entry name" value="1-AMINOCYCLOPROPANE-1-CARBOXYLATE DEAMINASE-RELATED"/>
    <property type="match status" value="1"/>
</dbReference>
<evidence type="ECO:0000313" key="5">
    <source>
        <dbReference type="Proteomes" id="UP000232122"/>
    </source>
</evidence>
<evidence type="ECO:0000256" key="1">
    <source>
        <dbReference type="ARBA" id="ARBA00001933"/>
    </source>
</evidence>
<dbReference type="Proteomes" id="UP000232122">
    <property type="component" value="Unassembled WGS sequence"/>
</dbReference>
<dbReference type="SUPFAM" id="SSF53686">
    <property type="entry name" value="Tryptophan synthase beta subunit-like PLP-dependent enzymes"/>
    <property type="match status" value="1"/>
</dbReference>
<accession>A0AAE4QLN4</accession>
<evidence type="ECO:0000256" key="3">
    <source>
        <dbReference type="ARBA" id="ARBA00022898"/>
    </source>
</evidence>
<dbReference type="PANTHER" id="PTHR43780">
    <property type="entry name" value="1-AMINOCYCLOPROPANE-1-CARBOXYLATE DEAMINASE-RELATED"/>
    <property type="match status" value="1"/>
</dbReference>
<dbReference type="GO" id="GO:0019148">
    <property type="term" value="F:D-cysteine desulfhydrase activity"/>
    <property type="evidence" value="ECO:0007669"/>
    <property type="project" value="TreeGrafter"/>
</dbReference>
<dbReference type="PIRSF" id="PIRSF006278">
    <property type="entry name" value="ACCD_DCysDesulf"/>
    <property type="match status" value="1"/>
</dbReference>
<comment type="caution">
    <text evidence="4">The sequence shown here is derived from an EMBL/GenBank/DDBJ whole genome shotgun (WGS) entry which is preliminary data.</text>
</comment>
<sequence length="304" mass="34907">MQNEFRDRLLLQIASPIRIQNFPFPANTRTTLSVLRDDRSAVGLGTKVRKFFGIHAALQSQNVRSVLLQGEFHGNALAAFSFLFRVFGYTVRSIAYSRDLHRVTANSVLVRRHSHFLELSESRTEWKERISRLKTEECVLIPEYGLCRAALEGLDSLWERIPISRYDRFVIDVGSGLTYLSALRFFGNRIPVYGVAIGLSKSKLASWLREKKNALGLEFLRVDEDRILKPKPDVGFGAKNMKILEYSKCFYEMTRIPVEPIYSARTLFAIEARIRSGEWGGKTLYLHQGGLWNFLDQFVESFTL</sequence>
<comment type="similarity">
    <text evidence="2">Belongs to the ACC deaminase/D-cysteine desulfhydrase family.</text>
</comment>
<evidence type="ECO:0000313" key="4">
    <source>
        <dbReference type="EMBL" id="MDV6235323.1"/>
    </source>
</evidence>
<dbReference type="AlphaFoldDB" id="A0AAE4QLN4"/>
<dbReference type="InterPro" id="IPR027278">
    <property type="entry name" value="ACCD_DCysDesulf"/>
</dbReference>
<protein>
    <submittedName>
        <fullName evidence="4">1-aminocyclopropane-1-carboxylate deaminase</fullName>
    </submittedName>
</protein>
<comment type="cofactor">
    <cofactor evidence="1">
        <name>pyridoxal 5'-phosphate</name>
        <dbReference type="ChEBI" id="CHEBI:597326"/>
    </cofactor>
</comment>